<accession>A0ABW2WSF4</accession>
<evidence type="ECO:0000313" key="3">
    <source>
        <dbReference type="Proteomes" id="UP001596915"/>
    </source>
</evidence>
<gene>
    <name evidence="2" type="ORF">ACFQ2K_17005</name>
</gene>
<keyword evidence="1" id="KW-0732">Signal</keyword>
<proteinExistence type="predicted"/>
<sequence>MRISHVLAGTAMGAALLLGGVVAAPAQAATAPADSPSTSAAVAATWQQTGEYFSTESACKARKSYCMAASNVYDYRCKPSGSLWAGWVLAD</sequence>
<organism evidence="2 3">
    <name type="scientific">Streptomyces sanglieri</name>
    <dbReference type="NCBI Taxonomy" id="193460"/>
    <lineage>
        <taxon>Bacteria</taxon>
        <taxon>Bacillati</taxon>
        <taxon>Actinomycetota</taxon>
        <taxon>Actinomycetes</taxon>
        <taxon>Kitasatosporales</taxon>
        <taxon>Streptomycetaceae</taxon>
        <taxon>Streptomyces</taxon>
    </lineage>
</organism>
<name>A0ABW2WSF4_9ACTN</name>
<comment type="caution">
    <text evidence="2">The sequence shown here is derived from an EMBL/GenBank/DDBJ whole genome shotgun (WGS) entry which is preliminary data.</text>
</comment>
<evidence type="ECO:0000256" key="1">
    <source>
        <dbReference type="SAM" id="SignalP"/>
    </source>
</evidence>
<feature type="signal peptide" evidence="1">
    <location>
        <begin position="1"/>
        <end position="28"/>
    </location>
</feature>
<reference evidence="3" key="1">
    <citation type="journal article" date="2019" name="Int. J. Syst. Evol. Microbiol.">
        <title>The Global Catalogue of Microorganisms (GCM) 10K type strain sequencing project: providing services to taxonomists for standard genome sequencing and annotation.</title>
        <authorList>
            <consortium name="The Broad Institute Genomics Platform"/>
            <consortium name="The Broad Institute Genome Sequencing Center for Infectious Disease"/>
            <person name="Wu L."/>
            <person name="Ma J."/>
        </authorList>
    </citation>
    <scope>NUCLEOTIDE SEQUENCE [LARGE SCALE GENOMIC DNA]</scope>
    <source>
        <strain evidence="3">JCM 12607</strain>
    </source>
</reference>
<keyword evidence="3" id="KW-1185">Reference proteome</keyword>
<dbReference type="Proteomes" id="UP001596915">
    <property type="component" value="Unassembled WGS sequence"/>
</dbReference>
<evidence type="ECO:0000313" key="2">
    <source>
        <dbReference type="EMBL" id="MFD0624215.1"/>
    </source>
</evidence>
<dbReference type="EMBL" id="JBHTGL010000008">
    <property type="protein sequence ID" value="MFD0624215.1"/>
    <property type="molecule type" value="Genomic_DNA"/>
</dbReference>
<protein>
    <submittedName>
        <fullName evidence="2">Uncharacterized protein</fullName>
    </submittedName>
</protein>
<feature type="chain" id="PRO_5046400432" evidence="1">
    <location>
        <begin position="29"/>
        <end position="91"/>
    </location>
</feature>